<dbReference type="EMBL" id="BLAB01000001">
    <property type="protein sequence ID" value="GER93045.1"/>
    <property type="molecule type" value="Genomic_DNA"/>
</dbReference>
<protein>
    <submittedName>
        <fullName evidence="2">Plasmid pRiA4b ORF-3 family protein</fullName>
    </submittedName>
</protein>
<dbReference type="InterPro" id="IPR012912">
    <property type="entry name" value="Plasmid_pRiA4b_Orf3-like"/>
</dbReference>
<organism evidence="2">
    <name type="scientific">hot springs metagenome</name>
    <dbReference type="NCBI Taxonomy" id="433727"/>
    <lineage>
        <taxon>unclassified sequences</taxon>
        <taxon>metagenomes</taxon>
        <taxon>ecological metagenomes</taxon>
    </lineage>
</organism>
<dbReference type="InterPro" id="IPR024047">
    <property type="entry name" value="MM3350-like_sf"/>
</dbReference>
<dbReference type="PANTHER" id="PTHR41878">
    <property type="entry name" value="LEXA REPRESSOR-RELATED"/>
    <property type="match status" value="1"/>
</dbReference>
<dbReference type="SUPFAM" id="SSF159941">
    <property type="entry name" value="MM3350-like"/>
    <property type="match status" value="1"/>
</dbReference>
<dbReference type="PANTHER" id="PTHR41878:SF1">
    <property type="entry name" value="TNPR PROTEIN"/>
    <property type="match status" value="1"/>
</dbReference>
<evidence type="ECO:0000313" key="2">
    <source>
        <dbReference type="EMBL" id="GER93045.1"/>
    </source>
</evidence>
<dbReference type="AlphaFoldDB" id="A0A5J4KYM1"/>
<reference evidence="2" key="1">
    <citation type="submission" date="2019-10" db="EMBL/GenBank/DDBJ databases">
        <title>Metagenomic sequencing of thiosulfate-disproportionating enrichment culture.</title>
        <authorList>
            <person name="Umezawa K."/>
            <person name="Kojima H."/>
            <person name="Fukui M."/>
        </authorList>
    </citation>
    <scope>NUCLEOTIDE SEQUENCE</scope>
    <source>
        <strain evidence="2">45J</strain>
    </source>
</reference>
<proteinExistence type="predicted"/>
<gene>
    <name evidence="2" type="ORF">A45J_0776</name>
</gene>
<feature type="domain" description="Plasmid pRiA4b Orf3-like" evidence="1">
    <location>
        <begin position="7"/>
        <end position="182"/>
    </location>
</feature>
<sequence length="198" mass="23229">MKKKFEKVYQFKVTLKGTKPPIWRRIQVPETYTFWDLHVAIQDSMGWTDTHLHHFEIVNPSKGMREKIGIPDEDFIDTTILAGWKRKIANYFTGDNNKAEYIYDYGDNWKHTIKLEKILPRKEVIQYPICIGGARACPPEDCGGIWGYKELLEAIMDPNHNRHEELSNWVGGDFNPEHFDANDISFDNPKKRLEYVLT</sequence>
<dbReference type="Pfam" id="PF07929">
    <property type="entry name" value="PRiA4_ORF3"/>
    <property type="match status" value="1"/>
</dbReference>
<accession>A0A5J4KYM1</accession>
<dbReference type="Gene3D" id="3.10.290.30">
    <property type="entry name" value="MM3350-like"/>
    <property type="match status" value="1"/>
</dbReference>
<name>A0A5J4KYM1_9ZZZZ</name>
<comment type="caution">
    <text evidence="2">The sequence shown here is derived from an EMBL/GenBank/DDBJ whole genome shotgun (WGS) entry which is preliminary data.</text>
</comment>
<evidence type="ECO:0000259" key="1">
    <source>
        <dbReference type="Pfam" id="PF07929"/>
    </source>
</evidence>